<reference evidence="1" key="1">
    <citation type="journal article" date="2023" name="G3 (Bethesda)">
        <title>A reference genome for the long-term kleptoplast-retaining sea slug Elysia crispata morphotype clarki.</title>
        <authorList>
            <person name="Eastman K.E."/>
            <person name="Pendleton A.L."/>
            <person name="Shaikh M.A."/>
            <person name="Suttiyut T."/>
            <person name="Ogas R."/>
            <person name="Tomko P."/>
            <person name="Gavelis G."/>
            <person name="Widhalm J.R."/>
            <person name="Wisecaver J.H."/>
        </authorList>
    </citation>
    <scope>NUCLEOTIDE SEQUENCE</scope>
    <source>
        <strain evidence="1">ECLA1</strain>
    </source>
</reference>
<name>A0AAE1A364_9GAST</name>
<evidence type="ECO:0000313" key="2">
    <source>
        <dbReference type="Proteomes" id="UP001283361"/>
    </source>
</evidence>
<organism evidence="1 2">
    <name type="scientific">Elysia crispata</name>
    <name type="common">lettuce slug</name>
    <dbReference type="NCBI Taxonomy" id="231223"/>
    <lineage>
        <taxon>Eukaryota</taxon>
        <taxon>Metazoa</taxon>
        <taxon>Spiralia</taxon>
        <taxon>Lophotrochozoa</taxon>
        <taxon>Mollusca</taxon>
        <taxon>Gastropoda</taxon>
        <taxon>Heterobranchia</taxon>
        <taxon>Euthyneura</taxon>
        <taxon>Panpulmonata</taxon>
        <taxon>Sacoglossa</taxon>
        <taxon>Placobranchoidea</taxon>
        <taxon>Plakobranchidae</taxon>
        <taxon>Elysia</taxon>
    </lineage>
</organism>
<protein>
    <submittedName>
        <fullName evidence="1">Uncharacterized protein</fullName>
    </submittedName>
</protein>
<keyword evidence="2" id="KW-1185">Reference proteome</keyword>
<dbReference type="Proteomes" id="UP001283361">
    <property type="component" value="Unassembled WGS sequence"/>
</dbReference>
<evidence type="ECO:0000313" key="1">
    <source>
        <dbReference type="EMBL" id="KAK3780409.1"/>
    </source>
</evidence>
<gene>
    <name evidence="1" type="ORF">RRG08_062030</name>
</gene>
<dbReference type="EMBL" id="JAWDGP010002732">
    <property type="protein sequence ID" value="KAK3780409.1"/>
    <property type="molecule type" value="Genomic_DNA"/>
</dbReference>
<comment type="caution">
    <text evidence="1">The sequence shown here is derived from an EMBL/GenBank/DDBJ whole genome shotgun (WGS) entry which is preliminary data.</text>
</comment>
<proteinExistence type="predicted"/>
<dbReference type="AlphaFoldDB" id="A0AAE1A364"/>
<accession>A0AAE1A364</accession>
<sequence length="195" mass="21257">MMAVGTKYHRWVQPCCVAAEAVRVEGGGRRRGSSVSASRGGECFLVKPQAWCESQMLVGDEEEEGFRLVVYWSLVGFSPSQYELLWFAVGCGVWSRLSGYWSEVGVAGCGRAAGERVAGCGRAAGEREEGEFPPCCTGQALIVDTAASGFSYRIRLGREGWLPAADWSALRDEASWEITPIACGEEKEEKKNGNW</sequence>